<evidence type="ECO:0008006" key="4">
    <source>
        <dbReference type="Google" id="ProtNLM"/>
    </source>
</evidence>
<dbReference type="SUPFAM" id="SSF52833">
    <property type="entry name" value="Thioredoxin-like"/>
    <property type="match status" value="1"/>
</dbReference>
<dbReference type="InterPro" id="IPR040079">
    <property type="entry name" value="Glutathione_S-Trfase"/>
</dbReference>
<dbReference type="GO" id="GO:0005737">
    <property type="term" value="C:cytoplasm"/>
    <property type="evidence" value="ECO:0007669"/>
    <property type="project" value="TreeGrafter"/>
</dbReference>
<dbReference type="InterPro" id="IPR036282">
    <property type="entry name" value="Glutathione-S-Trfase_C_sf"/>
</dbReference>
<feature type="domain" description="GST C-terminal" evidence="2">
    <location>
        <begin position="92"/>
        <end position="209"/>
    </location>
</feature>
<evidence type="ECO:0000313" key="3">
    <source>
        <dbReference type="EMBL" id="SVA24367.1"/>
    </source>
</evidence>
<feature type="domain" description="GST N-terminal" evidence="1">
    <location>
        <begin position="9"/>
        <end position="87"/>
    </location>
</feature>
<evidence type="ECO:0000259" key="2">
    <source>
        <dbReference type="PROSITE" id="PS50405"/>
    </source>
</evidence>
<gene>
    <name evidence="3" type="ORF">METZ01_LOCUS77221</name>
</gene>
<protein>
    <recommendedName>
        <fullName evidence="4">GST N-terminal domain-containing protein</fullName>
    </recommendedName>
</protein>
<dbReference type="Gene3D" id="3.40.30.10">
    <property type="entry name" value="Glutaredoxin"/>
    <property type="match status" value="1"/>
</dbReference>
<organism evidence="3">
    <name type="scientific">marine metagenome</name>
    <dbReference type="NCBI Taxonomy" id="408172"/>
    <lineage>
        <taxon>unclassified sequences</taxon>
        <taxon>metagenomes</taxon>
        <taxon>ecological metagenomes</taxon>
    </lineage>
</organism>
<sequence>MTSVANRRSMMNLYSGSVCLRSHQVRFVLSEKGIVTQINNFDGNKIPEDLIALNPFATLPTLVDRELVLYDSRVIIEYIDERYPYPPLLPVSPVDRAKIRLALASLEVDIVQPAVDLDQSMGARTENSQRKKLRSALNATSDLFSVNKYFLSEDFTIIDCVLGPILWRLDYFNIKLKNDHKPMLDYMKRVFDRQTFQESLTEDEEEMHL</sequence>
<dbReference type="PANTHER" id="PTHR43968">
    <property type="match status" value="1"/>
</dbReference>
<dbReference type="EMBL" id="UINC01005917">
    <property type="protein sequence ID" value="SVA24367.1"/>
    <property type="molecule type" value="Genomic_DNA"/>
</dbReference>
<proteinExistence type="predicted"/>
<dbReference type="Pfam" id="PF13409">
    <property type="entry name" value="GST_N_2"/>
    <property type="match status" value="1"/>
</dbReference>
<dbReference type="PROSITE" id="PS50405">
    <property type="entry name" value="GST_CTER"/>
    <property type="match status" value="1"/>
</dbReference>
<reference evidence="3" key="1">
    <citation type="submission" date="2018-05" db="EMBL/GenBank/DDBJ databases">
        <authorList>
            <person name="Lanie J.A."/>
            <person name="Ng W.-L."/>
            <person name="Kazmierczak K.M."/>
            <person name="Andrzejewski T.M."/>
            <person name="Davidsen T.M."/>
            <person name="Wayne K.J."/>
            <person name="Tettelin H."/>
            <person name="Glass J.I."/>
            <person name="Rusch D."/>
            <person name="Podicherti R."/>
            <person name="Tsui H.-C.T."/>
            <person name="Winkler M.E."/>
        </authorList>
    </citation>
    <scope>NUCLEOTIDE SEQUENCE</scope>
</reference>
<evidence type="ECO:0000259" key="1">
    <source>
        <dbReference type="PROSITE" id="PS50404"/>
    </source>
</evidence>
<dbReference type="SUPFAM" id="SSF47616">
    <property type="entry name" value="GST C-terminal domain-like"/>
    <property type="match status" value="1"/>
</dbReference>
<dbReference type="InterPro" id="IPR004045">
    <property type="entry name" value="Glutathione_S-Trfase_N"/>
</dbReference>
<dbReference type="InterPro" id="IPR010987">
    <property type="entry name" value="Glutathione-S-Trfase_C-like"/>
</dbReference>
<dbReference type="InterPro" id="IPR036249">
    <property type="entry name" value="Thioredoxin-like_sf"/>
</dbReference>
<dbReference type="PANTHER" id="PTHR43968:SF6">
    <property type="entry name" value="GLUTATHIONE S-TRANSFERASE OMEGA"/>
    <property type="match status" value="1"/>
</dbReference>
<dbReference type="AlphaFoldDB" id="A0A381UAI2"/>
<dbReference type="InterPro" id="IPR050983">
    <property type="entry name" value="GST_Omega/HSP26"/>
</dbReference>
<dbReference type="SFLD" id="SFLDG00358">
    <property type="entry name" value="Main_(cytGST)"/>
    <property type="match status" value="1"/>
</dbReference>
<dbReference type="SFLD" id="SFLDS00019">
    <property type="entry name" value="Glutathione_Transferase_(cytos"/>
    <property type="match status" value="1"/>
</dbReference>
<dbReference type="PROSITE" id="PS50404">
    <property type="entry name" value="GST_NTER"/>
    <property type="match status" value="1"/>
</dbReference>
<dbReference type="Gene3D" id="1.20.1050.10">
    <property type="match status" value="1"/>
</dbReference>
<name>A0A381UAI2_9ZZZZ</name>
<accession>A0A381UAI2</accession>